<dbReference type="SUPFAM" id="SSF52206">
    <property type="entry name" value="Hypothetical protein MTH538"/>
    <property type="match status" value="1"/>
</dbReference>
<dbReference type="Gene3D" id="3.40.50.9200">
    <property type="entry name" value="Hypothetical protein MTH538"/>
    <property type="match status" value="1"/>
</dbReference>
<dbReference type="EMBL" id="CP025197">
    <property type="protein sequence ID" value="AUG59061.1"/>
    <property type="molecule type" value="Genomic_DNA"/>
</dbReference>
<dbReference type="InterPro" id="IPR036490">
    <property type="entry name" value="ThsB_TIR-like_sf"/>
</dbReference>
<organism evidence="2 3">
    <name type="scientific">Acetivibrio saccincola</name>
    <dbReference type="NCBI Taxonomy" id="1677857"/>
    <lineage>
        <taxon>Bacteria</taxon>
        <taxon>Bacillati</taxon>
        <taxon>Bacillota</taxon>
        <taxon>Clostridia</taxon>
        <taxon>Eubacteriales</taxon>
        <taxon>Oscillospiraceae</taxon>
        <taxon>Acetivibrio</taxon>
    </lineage>
</organism>
<dbReference type="Proteomes" id="UP000233534">
    <property type="component" value="Chromosome"/>
</dbReference>
<gene>
    <name evidence="2" type="ORF">HVS_16110</name>
</gene>
<evidence type="ECO:0000313" key="3">
    <source>
        <dbReference type="Proteomes" id="UP000233534"/>
    </source>
</evidence>
<dbReference type="RefSeq" id="WP_101303877.1">
    <property type="nucleotide sequence ID" value="NZ_CP025197.1"/>
</dbReference>
<evidence type="ECO:0000313" key="2">
    <source>
        <dbReference type="EMBL" id="AUG59061.1"/>
    </source>
</evidence>
<name>A0A2K9EQY5_9FIRM</name>
<evidence type="ECO:0000259" key="1">
    <source>
        <dbReference type="Pfam" id="PF08937"/>
    </source>
</evidence>
<accession>A0A2K9EQY5</accession>
<reference evidence="2 3" key="1">
    <citation type="submission" date="2017-12" db="EMBL/GenBank/DDBJ databases">
        <title>Complete genome sequence of Herbivorax saccincola GGR1, a novel Cellulosome-producing hydrolytic bacterium in a thermophilic biogas plant, established by Illumina and Nanopore MinION sequencing.</title>
        <authorList>
            <person name="Pechtl A."/>
            <person name="Ruckert C."/>
            <person name="Koeck D.E."/>
            <person name="Maus I."/>
            <person name="Winkler A."/>
            <person name="Kalinowski J."/>
            <person name="Puhler A."/>
            <person name="Schwarz W.W."/>
            <person name="Zverlov V.V."/>
            <person name="Schluter A."/>
            <person name="Liebl W."/>
        </authorList>
    </citation>
    <scope>NUCLEOTIDE SEQUENCE [LARGE SCALE GENOMIC DNA]</scope>
    <source>
        <strain evidence="3">SR1</strain>
    </source>
</reference>
<keyword evidence="3" id="KW-1185">Reference proteome</keyword>
<sequence>MYNLLISHSWTYSDAYDRLVDLLDNASYFSYRNYSVPKDDPIHNAPTQWQLKEAIKAQMAPASCVLILAGVYSTYSKWINIEIDLAKNGFYTPKRIIAIEPWGSERTSQVVKNAADEIVKWNTSSIVGAIRK</sequence>
<feature type="domain" description="Thoeris protein ThsB TIR-like" evidence="1">
    <location>
        <begin position="6"/>
        <end position="105"/>
    </location>
</feature>
<dbReference type="Pfam" id="PF08937">
    <property type="entry name" value="ThsB_TIR"/>
    <property type="match status" value="1"/>
</dbReference>
<dbReference type="AlphaFoldDB" id="A0A2K9EQY5"/>
<protein>
    <recommendedName>
        <fullName evidence="1">Thoeris protein ThsB TIR-like domain-containing protein</fullName>
    </recommendedName>
</protein>
<dbReference type="InterPro" id="IPR015032">
    <property type="entry name" value="ThsB__TIR-like_domain"/>
</dbReference>
<proteinExistence type="predicted"/>
<dbReference type="KEGG" id="hsc:HVS_16110"/>